<accession>A0A2T0JRB1</accession>
<comment type="caution">
    <text evidence="1">The sequence shown here is derived from an EMBL/GenBank/DDBJ whole genome shotgun (WGS) entry which is preliminary data.</text>
</comment>
<evidence type="ECO:0000313" key="2">
    <source>
        <dbReference type="Proteomes" id="UP000239415"/>
    </source>
</evidence>
<reference evidence="1 2" key="1">
    <citation type="submission" date="2018-03" db="EMBL/GenBank/DDBJ databases">
        <title>Genomic Encyclopedia of Archaeal and Bacterial Type Strains, Phase II (KMG-II): from individual species to whole genera.</title>
        <authorList>
            <person name="Goeker M."/>
        </authorList>
    </citation>
    <scope>NUCLEOTIDE SEQUENCE [LARGE SCALE GENOMIC DNA]</scope>
    <source>
        <strain evidence="1 2">DSM 43146</strain>
    </source>
</reference>
<evidence type="ECO:0000313" key="1">
    <source>
        <dbReference type="EMBL" id="PRX10164.1"/>
    </source>
</evidence>
<name>A0A2T0JRB1_9ACTN</name>
<gene>
    <name evidence="1" type="ORF">CLV67_13448</name>
</gene>
<dbReference type="InterPro" id="IPR015068">
    <property type="entry name" value="DUF1877"/>
</dbReference>
<keyword evidence="2" id="KW-1185">Reference proteome</keyword>
<organism evidence="1 2">
    <name type="scientific">Actinoplanes italicus</name>
    <dbReference type="NCBI Taxonomy" id="113567"/>
    <lineage>
        <taxon>Bacteria</taxon>
        <taxon>Bacillati</taxon>
        <taxon>Actinomycetota</taxon>
        <taxon>Actinomycetes</taxon>
        <taxon>Micromonosporales</taxon>
        <taxon>Micromonosporaceae</taxon>
        <taxon>Actinoplanes</taxon>
    </lineage>
</organism>
<protein>
    <submittedName>
        <fullName evidence="1">Uncharacterized protein DUF1877</fullName>
    </submittedName>
</protein>
<dbReference type="OrthoDB" id="5354816at2"/>
<dbReference type="InterPro" id="IPR035944">
    <property type="entry name" value="YfbM-like_sf"/>
</dbReference>
<sequence>MGMELIGRRLSAGELRALIDDPSTAEDLLYGDLDDDDAEMPEPELDLDKFWHGVHYLLTGTAWDVGDGAAGAAILGGTEIGDDGGYGPARLLDADLVRAVAAGLDDLDPEALRARFDPAAMSAAEIYPDVWTDVAADDLIEHLGTLRDFYRSAAEQGQAILLAIV</sequence>
<dbReference type="Gene3D" id="3.40.1760.10">
    <property type="entry name" value="YfbM-like super family"/>
    <property type="match status" value="1"/>
</dbReference>
<dbReference type="SUPFAM" id="SSF111069">
    <property type="entry name" value="Hypothetical protein yfbM"/>
    <property type="match status" value="1"/>
</dbReference>
<dbReference type="EMBL" id="PVMZ01000034">
    <property type="protein sequence ID" value="PRX10164.1"/>
    <property type="molecule type" value="Genomic_DNA"/>
</dbReference>
<dbReference type="RefSeq" id="WP_106330419.1">
    <property type="nucleotide sequence ID" value="NZ_BOMO01000145.1"/>
</dbReference>
<dbReference type="Proteomes" id="UP000239415">
    <property type="component" value="Unassembled WGS sequence"/>
</dbReference>
<dbReference type="Pfam" id="PF08974">
    <property type="entry name" value="DUF1877"/>
    <property type="match status" value="1"/>
</dbReference>
<proteinExistence type="predicted"/>
<dbReference type="AlphaFoldDB" id="A0A2T0JRB1"/>